<comment type="subcellular location">
    <subcellularLocation>
        <location evidence="1">Nucleus</location>
    </subcellularLocation>
</comment>
<dbReference type="GeneID" id="87875749"/>
<keyword evidence="2" id="KW-0862">Zinc</keyword>
<dbReference type="GO" id="GO:0000976">
    <property type="term" value="F:transcription cis-regulatory region binding"/>
    <property type="evidence" value="ECO:0007669"/>
    <property type="project" value="TreeGrafter"/>
</dbReference>
<comment type="caution">
    <text evidence="9">The sequence shown here is derived from an EMBL/GenBank/DDBJ whole genome shotgun (WGS) entry which is preliminary data.</text>
</comment>
<dbReference type="SMART" id="SM00066">
    <property type="entry name" value="GAL4"/>
    <property type="match status" value="1"/>
</dbReference>
<accession>A0AAJ0I964</accession>
<keyword evidence="5" id="KW-0804">Transcription</keyword>
<dbReference type="SUPFAM" id="SSF57701">
    <property type="entry name" value="Zn2/Cys6 DNA-binding domain"/>
    <property type="match status" value="1"/>
</dbReference>
<protein>
    <submittedName>
        <fullName evidence="9">Acriflavine sensitivity control protein acr-2</fullName>
    </submittedName>
</protein>
<evidence type="ECO:0000256" key="1">
    <source>
        <dbReference type="ARBA" id="ARBA00004123"/>
    </source>
</evidence>
<dbReference type="EMBL" id="JAULSX010000003">
    <property type="protein sequence ID" value="KAK3494281.1"/>
    <property type="molecule type" value="Genomic_DNA"/>
</dbReference>
<feature type="domain" description="Zn(2)-C6 fungal-type" evidence="8">
    <location>
        <begin position="143"/>
        <end position="171"/>
    </location>
</feature>
<dbReference type="PANTHER" id="PTHR37534:SF51">
    <property type="entry name" value="ACRIFLAVINE SENSITIVITY CONTROL PROTEIN ACR-2"/>
    <property type="match status" value="1"/>
</dbReference>
<evidence type="ECO:0000313" key="10">
    <source>
        <dbReference type="Proteomes" id="UP001285908"/>
    </source>
</evidence>
<dbReference type="InterPro" id="IPR036864">
    <property type="entry name" value="Zn2-C6_fun-type_DNA-bd_sf"/>
</dbReference>
<dbReference type="PROSITE" id="PS50048">
    <property type="entry name" value="ZN2_CY6_FUNGAL_2"/>
    <property type="match status" value="1"/>
</dbReference>
<evidence type="ECO:0000256" key="7">
    <source>
        <dbReference type="SAM" id="MobiDB-lite"/>
    </source>
</evidence>
<sequence length="721" mass="78789">MARAAAASTELQVGHWRGKHWGQSGSPSPHNRFVILSTYLARYHYYTITTHGHLPIAIPATNDKAIVLALILNWVTPHAPRSQAVPVRAVPSLSLQLLQDTLSARQANTLPKTAVMVTGTAAMALKKMPPKKPHHQKASKTKACYNCHRKRLRCDKSLPACLKCSINGEECLGYGIVLRWAACNSPTSTITTRATNKTNFNGTNTTTPRTVKSPAPTQAPTPSDSPRQLDTDVTSSSAPNHTSSSSSSSSTTTSTTTTRISSPTPEETINSFTVETPIDNNVDPRPRAPDDNPDPSSQIIKRPVNLIKIPLTDPLLNGLSTKARWYMHHFATIVCRDLVSIDQKERNPFRAIIPLVRKFDYLQSVVLATAAMHLSTIHKYQGRSLPSESALVDALMLKSRALHLLRAAINDNTLTDKAMILSAIVFLVNLDLIDSGRGGWKAHVEAARRLISSLYLTKTHLDGAIAPLVNAIAADCLTYRIYGSTISGNTSSWSDNTIDDGVVLPYILQNAEAYSYHCAPPAILQIILSASQLCSGSSTTLETDGGAGRIVTAAALLHKARNFDVQTWVYNIKGLPPDDDLEARVSVASAHRAAACLFVLLSVPEAGLLEIPLLEPKDLVQEILGHLSCIPDNHVHLKGTVWPTFVVGAETDDMNERAWCLERLVAVWTKNPWTYPWGYVHTAMEMLQEIWRLKDLAAQQGDDGINWLQRLKATGNSCLIV</sequence>
<dbReference type="GO" id="GO:0005634">
    <property type="term" value="C:nucleus"/>
    <property type="evidence" value="ECO:0007669"/>
    <property type="project" value="UniProtKB-SubCell"/>
</dbReference>
<name>A0AAJ0I964_9PEZI</name>
<evidence type="ECO:0000256" key="6">
    <source>
        <dbReference type="ARBA" id="ARBA00023242"/>
    </source>
</evidence>
<keyword evidence="10" id="KW-1185">Reference proteome</keyword>
<keyword evidence="3" id="KW-0805">Transcription regulation</keyword>
<evidence type="ECO:0000256" key="5">
    <source>
        <dbReference type="ARBA" id="ARBA00023163"/>
    </source>
</evidence>
<dbReference type="AlphaFoldDB" id="A0AAJ0I964"/>
<feature type="region of interest" description="Disordered" evidence="7">
    <location>
        <begin position="191"/>
        <end position="301"/>
    </location>
</feature>
<reference evidence="9 10" key="1">
    <citation type="journal article" date="2023" name="Mol. Phylogenet. Evol.">
        <title>Genome-scale phylogeny and comparative genomics of the fungal order Sordariales.</title>
        <authorList>
            <person name="Hensen N."/>
            <person name="Bonometti L."/>
            <person name="Westerberg I."/>
            <person name="Brannstrom I.O."/>
            <person name="Guillou S."/>
            <person name="Cros-Aarteil S."/>
            <person name="Calhoun S."/>
            <person name="Haridas S."/>
            <person name="Kuo A."/>
            <person name="Mondo S."/>
            <person name="Pangilinan J."/>
            <person name="Riley R."/>
            <person name="LaButti K."/>
            <person name="Andreopoulos B."/>
            <person name="Lipzen A."/>
            <person name="Chen C."/>
            <person name="Yan M."/>
            <person name="Daum C."/>
            <person name="Ng V."/>
            <person name="Clum A."/>
            <person name="Steindorff A."/>
            <person name="Ohm R.A."/>
            <person name="Martin F."/>
            <person name="Silar P."/>
            <person name="Natvig D.O."/>
            <person name="Lalanne C."/>
            <person name="Gautier V."/>
            <person name="Ament-Velasquez S.L."/>
            <person name="Kruys A."/>
            <person name="Hutchinson M.I."/>
            <person name="Powell A.J."/>
            <person name="Barry K."/>
            <person name="Miller A.N."/>
            <person name="Grigoriev I.V."/>
            <person name="Debuchy R."/>
            <person name="Gladieux P."/>
            <person name="Hiltunen Thoren M."/>
            <person name="Johannesson H."/>
        </authorList>
    </citation>
    <scope>NUCLEOTIDE SEQUENCE [LARGE SCALE GENOMIC DNA]</scope>
    <source>
        <strain evidence="9 10">FGSC 10403</strain>
    </source>
</reference>
<dbReference type="Pfam" id="PF00172">
    <property type="entry name" value="Zn_clus"/>
    <property type="match status" value="1"/>
</dbReference>
<feature type="compositionally biased region" description="Low complexity" evidence="7">
    <location>
        <begin position="234"/>
        <end position="265"/>
    </location>
</feature>
<evidence type="ECO:0000259" key="8">
    <source>
        <dbReference type="PROSITE" id="PS50048"/>
    </source>
</evidence>
<feature type="compositionally biased region" description="Low complexity" evidence="7">
    <location>
        <begin position="195"/>
        <end position="210"/>
    </location>
</feature>
<evidence type="ECO:0000256" key="2">
    <source>
        <dbReference type="ARBA" id="ARBA00022833"/>
    </source>
</evidence>
<dbReference type="InterPro" id="IPR021858">
    <property type="entry name" value="Fun_TF"/>
</dbReference>
<dbReference type="RefSeq" id="XP_062693710.1">
    <property type="nucleotide sequence ID" value="XM_062838127.1"/>
</dbReference>
<dbReference type="Gene3D" id="4.10.240.10">
    <property type="entry name" value="Zn(2)-C6 fungal-type DNA-binding domain"/>
    <property type="match status" value="1"/>
</dbReference>
<dbReference type="Pfam" id="PF11951">
    <property type="entry name" value="Fungal_trans_2"/>
    <property type="match status" value="1"/>
</dbReference>
<dbReference type="GO" id="GO:0045944">
    <property type="term" value="P:positive regulation of transcription by RNA polymerase II"/>
    <property type="evidence" value="ECO:0007669"/>
    <property type="project" value="TreeGrafter"/>
</dbReference>
<proteinExistence type="predicted"/>
<evidence type="ECO:0000256" key="4">
    <source>
        <dbReference type="ARBA" id="ARBA00023125"/>
    </source>
</evidence>
<dbReference type="GO" id="GO:0008270">
    <property type="term" value="F:zinc ion binding"/>
    <property type="evidence" value="ECO:0007669"/>
    <property type="project" value="InterPro"/>
</dbReference>
<feature type="compositionally biased region" description="Polar residues" evidence="7">
    <location>
        <begin position="215"/>
        <end position="233"/>
    </location>
</feature>
<dbReference type="GO" id="GO:0000981">
    <property type="term" value="F:DNA-binding transcription factor activity, RNA polymerase II-specific"/>
    <property type="evidence" value="ECO:0007669"/>
    <property type="project" value="InterPro"/>
</dbReference>
<dbReference type="InterPro" id="IPR001138">
    <property type="entry name" value="Zn2Cys6_DnaBD"/>
</dbReference>
<evidence type="ECO:0000256" key="3">
    <source>
        <dbReference type="ARBA" id="ARBA00023015"/>
    </source>
</evidence>
<dbReference type="Proteomes" id="UP001285908">
    <property type="component" value="Unassembled WGS sequence"/>
</dbReference>
<dbReference type="PROSITE" id="PS00463">
    <property type="entry name" value="ZN2_CY6_FUNGAL_1"/>
    <property type="match status" value="1"/>
</dbReference>
<dbReference type="PANTHER" id="PTHR37534">
    <property type="entry name" value="TRANSCRIPTIONAL ACTIVATOR PROTEIN UGA3"/>
    <property type="match status" value="1"/>
</dbReference>
<gene>
    <name evidence="9" type="ORF">B0T23DRAFT_394422</name>
</gene>
<keyword evidence="4" id="KW-0238">DNA-binding</keyword>
<evidence type="ECO:0000313" key="9">
    <source>
        <dbReference type="EMBL" id="KAK3494281.1"/>
    </source>
</evidence>
<keyword evidence="6" id="KW-0539">Nucleus</keyword>
<organism evidence="9 10">
    <name type="scientific">Neurospora hispaniola</name>
    <dbReference type="NCBI Taxonomy" id="588809"/>
    <lineage>
        <taxon>Eukaryota</taxon>
        <taxon>Fungi</taxon>
        <taxon>Dikarya</taxon>
        <taxon>Ascomycota</taxon>
        <taxon>Pezizomycotina</taxon>
        <taxon>Sordariomycetes</taxon>
        <taxon>Sordariomycetidae</taxon>
        <taxon>Sordariales</taxon>
        <taxon>Sordariaceae</taxon>
        <taxon>Neurospora</taxon>
    </lineage>
</organism>
<dbReference type="CDD" id="cd00067">
    <property type="entry name" value="GAL4"/>
    <property type="match status" value="1"/>
</dbReference>